<name>A0A9Q8QKE6_9HYPO</name>
<dbReference type="RefSeq" id="XP_047845034.1">
    <property type="nucleotide sequence ID" value="XM_047989035.1"/>
</dbReference>
<evidence type="ECO:0000313" key="3">
    <source>
        <dbReference type="Proteomes" id="UP000829364"/>
    </source>
</evidence>
<sequence>MAAPLPRAKDPLDALQLLVNDVLVQTGKALRASRRDSQGNVGLAHPSAQAKLPDTIKAFHAALDDLENDIIRAKSVLLRDLDELKAQKTRNNGLAEPRPIESQSKPPMAIDLDSSPPSAPNDQSVKAPVADMGMSLGEGLDPDSATKEGATPAAQISPAAINQEQVNQESDTGSGVPPGESALMDSHVNGADMMGSNSGLNFTNMEFTLAPNNDSQEQNGGDISNMNAAGPTFDLTSFARTDGADGNNMASLDNMVPADLGGQSGASMHEGKGSDAKLSTEAPDAAYADIFAGDGQTDGMDFDFSIDGGMGGDTFDDMMNDRDNTYDPMEHGDFDTNFFGLSKTDDV</sequence>
<organism evidence="2 3">
    <name type="scientific">Purpureocillium takamizusanense</name>
    <dbReference type="NCBI Taxonomy" id="2060973"/>
    <lineage>
        <taxon>Eukaryota</taxon>
        <taxon>Fungi</taxon>
        <taxon>Dikarya</taxon>
        <taxon>Ascomycota</taxon>
        <taxon>Pezizomycotina</taxon>
        <taxon>Sordariomycetes</taxon>
        <taxon>Hypocreomycetidae</taxon>
        <taxon>Hypocreales</taxon>
        <taxon>Ophiocordycipitaceae</taxon>
        <taxon>Purpureocillium</taxon>
    </lineage>
</organism>
<dbReference type="EMBL" id="CP086360">
    <property type="protein sequence ID" value="UNI21553.1"/>
    <property type="molecule type" value="Genomic_DNA"/>
</dbReference>
<reference evidence="2" key="1">
    <citation type="submission" date="2021-11" db="EMBL/GenBank/DDBJ databases">
        <title>Purpureocillium_takamizusanense_genome.</title>
        <authorList>
            <person name="Nguyen N.-H."/>
        </authorList>
    </citation>
    <scope>NUCLEOTIDE SEQUENCE</scope>
    <source>
        <strain evidence="2">PT3</strain>
    </source>
</reference>
<protein>
    <submittedName>
        <fullName evidence="2">Uncharacterized protein</fullName>
    </submittedName>
</protein>
<dbReference type="Proteomes" id="UP000829364">
    <property type="component" value="Chromosome 7"/>
</dbReference>
<dbReference type="GeneID" id="72069481"/>
<dbReference type="AlphaFoldDB" id="A0A9Q8QKE6"/>
<feature type="region of interest" description="Disordered" evidence="1">
    <location>
        <begin position="89"/>
        <end position="153"/>
    </location>
</feature>
<evidence type="ECO:0000313" key="2">
    <source>
        <dbReference type="EMBL" id="UNI21553.1"/>
    </source>
</evidence>
<dbReference type="OrthoDB" id="5409998at2759"/>
<keyword evidence="3" id="KW-1185">Reference proteome</keyword>
<evidence type="ECO:0000256" key="1">
    <source>
        <dbReference type="SAM" id="MobiDB-lite"/>
    </source>
</evidence>
<gene>
    <name evidence="2" type="ORF">JDV02_007533</name>
</gene>
<proteinExistence type="predicted"/>
<dbReference type="KEGG" id="ptkz:JDV02_007533"/>
<accession>A0A9Q8QKE6</accession>